<name>A0AAU9RSL8_THLAR</name>
<dbReference type="Pfam" id="PF16596">
    <property type="entry name" value="MFMR_assoc"/>
    <property type="match status" value="1"/>
</dbReference>
<dbReference type="EMBL" id="CAJVSB020000312">
    <property type="protein sequence ID" value="CAH2049698.1"/>
    <property type="molecule type" value="Genomic_DNA"/>
</dbReference>
<keyword evidence="2" id="KW-1185">Reference proteome</keyword>
<dbReference type="AlphaFoldDB" id="A0AAU9RSL8"/>
<sequence length="129" mass="13389">MMVNQTMSIIPMTAGAPGVPGPTTNLNIGMDYWGAAGSSTLPAVRGKAPPTPVAGGMVTAGSRESLQSQLWLQGWVLKSRIVVSSSASLFTPSSSLEHENGSLYEQICSSLPLNCYTSMPASIRCDLGG</sequence>
<evidence type="ECO:0000313" key="1">
    <source>
        <dbReference type="EMBL" id="CAH2049698.1"/>
    </source>
</evidence>
<comment type="caution">
    <text evidence="1">The sequence shown here is derived from an EMBL/GenBank/DDBJ whole genome shotgun (WGS) entry which is preliminary data.</text>
</comment>
<gene>
    <name evidence="1" type="ORF">TAV2_LOCUS8349</name>
</gene>
<organism evidence="1 2">
    <name type="scientific">Thlaspi arvense</name>
    <name type="common">Field penny-cress</name>
    <dbReference type="NCBI Taxonomy" id="13288"/>
    <lineage>
        <taxon>Eukaryota</taxon>
        <taxon>Viridiplantae</taxon>
        <taxon>Streptophyta</taxon>
        <taxon>Embryophyta</taxon>
        <taxon>Tracheophyta</taxon>
        <taxon>Spermatophyta</taxon>
        <taxon>Magnoliopsida</taxon>
        <taxon>eudicotyledons</taxon>
        <taxon>Gunneridae</taxon>
        <taxon>Pentapetalae</taxon>
        <taxon>rosids</taxon>
        <taxon>malvids</taxon>
        <taxon>Brassicales</taxon>
        <taxon>Brassicaceae</taxon>
        <taxon>Thlaspideae</taxon>
        <taxon>Thlaspi</taxon>
    </lineage>
</organism>
<proteinExistence type="predicted"/>
<protein>
    <submittedName>
        <fullName evidence="1">Uncharacterized protein</fullName>
    </submittedName>
</protein>
<reference evidence="1 2" key="1">
    <citation type="submission" date="2022-03" db="EMBL/GenBank/DDBJ databases">
        <authorList>
            <person name="Nunn A."/>
            <person name="Chopra R."/>
            <person name="Nunn A."/>
            <person name="Contreras Garrido A."/>
        </authorList>
    </citation>
    <scope>NUCLEOTIDE SEQUENCE [LARGE SCALE GENOMIC DNA]</scope>
</reference>
<dbReference type="Proteomes" id="UP000836841">
    <property type="component" value="Unassembled WGS sequence"/>
</dbReference>
<accession>A0AAU9RSL8</accession>
<evidence type="ECO:0000313" key="2">
    <source>
        <dbReference type="Proteomes" id="UP000836841"/>
    </source>
</evidence>